<gene>
    <name evidence="3" type="ORF">BAU06_11110</name>
</gene>
<proteinExistence type="predicted"/>
<name>A0ABN4R0K6_9BORD</name>
<evidence type="ECO:0000313" key="3">
    <source>
        <dbReference type="EMBL" id="ANN66756.1"/>
    </source>
</evidence>
<evidence type="ECO:0000256" key="1">
    <source>
        <dbReference type="SAM" id="MobiDB-lite"/>
    </source>
</evidence>
<feature type="compositionally biased region" description="Low complexity" evidence="1">
    <location>
        <begin position="346"/>
        <end position="366"/>
    </location>
</feature>
<keyword evidence="4" id="KW-1185">Reference proteome</keyword>
<accession>A0ABN4R0K6</accession>
<feature type="region of interest" description="Disordered" evidence="1">
    <location>
        <begin position="762"/>
        <end position="797"/>
    </location>
</feature>
<sequence length="813" mass="84797">MPLFPRAVPAAWSPVARAAPAFAPTLPARPPNCQTTAAAAFAAYREPVPPRPVRAADPATAPACAAVEADQPRPGSLLGARIAGARAILREGADEEDDVLLLAANALHQKAVAHPDDADAQAASLTLWRAEAQAWAAANGAAPSLDEATRLQAYLDLWKLALDPPAPPAFLTRRDVAREYLLERARTGQSIAIAATPSMQAVPVEALVDHYMETPEVRVRYYGQFADYVNAHLDHFSKLSAIADAAAAGVHRLRLEEVPRRMWHISSLIAYPAGAHKLPSGALLDTLGRSLGPSYVAEMADGEFLHIDAGGKVARLGGTVANEAGQLDPGALLRSLGLVAPPASPAPAASAPGPLPGHAAPADAATPARPRPAAEYIVNHAPCAPVTLRAHIVTLRRVAVLGAIQQWKTDNYLPSRMETVLRLIVPFYAFYHQMKWDPGYEPQLGDVAWDAAALAITLALIAVTAGGGSAGIAAAHISMRAVAAQGARAMMAAGMRSLLQQFHLRVLLVSGARELTDFVVPVFSAARLLGSAARVTPLAARALKGAALRANTALRTANARLLLDGIYELVARGNTAHRNVSAATIRQSLEAAARRPVPMRVYHRQDKGSSGTMLMATMDPYASADDILAAIIRHAACGAGPGPLPSLTGARDASPESARAAPGTGAAAPHVIAIDTTAAPGKFRNLEDILVNDGPRLVQEGRLPSAILRSAITQALARKDERIFYIGGRIPDALILGRDAAASAGAPAEPSCSRTCTAASASPSAAAPAPSNSPFARSSIRSAASAPTDAPASDRYLRSMSLRGMGFSGMPRE</sequence>
<feature type="signal peptide" evidence="2">
    <location>
        <begin position="1"/>
        <end position="18"/>
    </location>
</feature>
<evidence type="ECO:0000313" key="4">
    <source>
        <dbReference type="Proteomes" id="UP000091897"/>
    </source>
</evidence>
<dbReference type="EMBL" id="CP016170">
    <property type="protein sequence ID" value="ANN66756.1"/>
    <property type="molecule type" value="Genomic_DNA"/>
</dbReference>
<feature type="region of interest" description="Disordered" evidence="1">
    <location>
        <begin position="344"/>
        <end position="366"/>
    </location>
</feature>
<protein>
    <submittedName>
        <fullName evidence="3">Uncharacterized protein</fullName>
    </submittedName>
</protein>
<keyword evidence="2" id="KW-0732">Signal</keyword>
<evidence type="ECO:0000256" key="2">
    <source>
        <dbReference type="SAM" id="SignalP"/>
    </source>
</evidence>
<dbReference type="Proteomes" id="UP000091897">
    <property type="component" value="Chromosome"/>
</dbReference>
<feature type="chain" id="PRO_5047475698" evidence="2">
    <location>
        <begin position="19"/>
        <end position="813"/>
    </location>
</feature>
<reference evidence="3 4" key="1">
    <citation type="submission" date="2016-06" db="EMBL/GenBank/DDBJ databases">
        <title>Complete genome sequences of Bordetella bronchialis and Bordetella flabilis.</title>
        <authorList>
            <person name="LiPuma J.J."/>
            <person name="Spilker T."/>
        </authorList>
    </citation>
    <scope>NUCLEOTIDE SEQUENCE [LARGE SCALE GENOMIC DNA]</scope>
    <source>
        <strain evidence="3 4">AU3182</strain>
    </source>
</reference>
<organism evidence="3 4">
    <name type="scientific">Bordetella bronchialis</name>
    <dbReference type="NCBI Taxonomy" id="463025"/>
    <lineage>
        <taxon>Bacteria</taxon>
        <taxon>Pseudomonadati</taxon>
        <taxon>Pseudomonadota</taxon>
        <taxon>Betaproteobacteria</taxon>
        <taxon>Burkholderiales</taxon>
        <taxon>Alcaligenaceae</taxon>
        <taxon>Bordetella</taxon>
    </lineage>
</organism>
<feature type="compositionally biased region" description="Low complexity" evidence="1">
    <location>
        <begin position="762"/>
        <end position="794"/>
    </location>
</feature>